<accession>A0ABW5BTB2</accession>
<reference evidence="2" key="1">
    <citation type="journal article" date="2019" name="Int. J. Syst. Evol. Microbiol.">
        <title>The Global Catalogue of Microorganisms (GCM) 10K type strain sequencing project: providing services to taxonomists for standard genome sequencing and annotation.</title>
        <authorList>
            <consortium name="The Broad Institute Genomics Platform"/>
            <consortium name="The Broad Institute Genome Sequencing Center for Infectious Disease"/>
            <person name="Wu L."/>
            <person name="Ma J."/>
        </authorList>
    </citation>
    <scope>NUCLEOTIDE SEQUENCE [LARGE SCALE GENOMIC DNA]</scope>
    <source>
        <strain evidence="2">CGMCC 1.15474</strain>
    </source>
</reference>
<organism evidence="1 2">
    <name type="scientific">Metabacillus endolithicus</name>
    <dbReference type="NCBI Taxonomy" id="1535204"/>
    <lineage>
        <taxon>Bacteria</taxon>
        <taxon>Bacillati</taxon>
        <taxon>Bacillota</taxon>
        <taxon>Bacilli</taxon>
        <taxon>Bacillales</taxon>
        <taxon>Bacillaceae</taxon>
        <taxon>Metabacillus</taxon>
    </lineage>
</organism>
<evidence type="ECO:0000313" key="2">
    <source>
        <dbReference type="Proteomes" id="UP001597318"/>
    </source>
</evidence>
<name>A0ABW5BTB2_9BACI</name>
<sequence>MNKEQGKPTYYDGSGNSSLSPTVLSSNTYVIKPKYDKKSLIKYPYFPYMGKGEEREANY</sequence>
<keyword evidence="2" id="KW-1185">Reference proteome</keyword>
<gene>
    <name evidence="1" type="ORF">ACFSKK_00465</name>
</gene>
<dbReference type="EMBL" id="JBHUIK010000001">
    <property type="protein sequence ID" value="MFD2212179.1"/>
    <property type="molecule type" value="Genomic_DNA"/>
</dbReference>
<dbReference type="Proteomes" id="UP001597318">
    <property type="component" value="Unassembled WGS sequence"/>
</dbReference>
<proteinExistence type="predicted"/>
<evidence type="ECO:0000313" key="1">
    <source>
        <dbReference type="EMBL" id="MFD2212179.1"/>
    </source>
</evidence>
<protein>
    <submittedName>
        <fullName evidence="1">Uncharacterized protein</fullName>
    </submittedName>
</protein>
<dbReference type="RefSeq" id="WP_247342906.1">
    <property type="nucleotide sequence ID" value="NZ_CP095550.1"/>
</dbReference>
<comment type="caution">
    <text evidence="1">The sequence shown here is derived from an EMBL/GenBank/DDBJ whole genome shotgun (WGS) entry which is preliminary data.</text>
</comment>